<organism evidence="13 14">
    <name type="scientific">Clavispora lusitaniae</name>
    <name type="common">Candida lusitaniae</name>
    <dbReference type="NCBI Taxonomy" id="36911"/>
    <lineage>
        <taxon>Eukaryota</taxon>
        <taxon>Fungi</taxon>
        <taxon>Dikarya</taxon>
        <taxon>Ascomycota</taxon>
        <taxon>Saccharomycotina</taxon>
        <taxon>Pichiomycetes</taxon>
        <taxon>Metschnikowiaceae</taxon>
        <taxon>Clavispora</taxon>
    </lineage>
</organism>
<accession>A0AA91PWU9</accession>
<evidence type="ECO:0000313" key="13">
    <source>
        <dbReference type="EMBL" id="OVF06806.1"/>
    </source>
</evidence>
<evidence type="ECO:0000256" key="5">
    <source>
        <dbReference type="ARBA" id="ARBA00022792"/>
    </source>
</evidence>
<keyword evidence="7" id="KW-1133">Transmembrane helix</keyword>
<keyword evidence="9 12" id="KW-0472">Membrane</keyword>
<dbReference type="PANTHER" id="PTHR13337:SF2">
    <property type="entry name" value="SUCCINATE DEHYDROGENASE [UBIQUINONE] CYTOCHROME B SMALL SUBUNIT, MITOCHONDRIAL"/>
    <property type="match status" value="1"/>
</dbReference>
<dbReference type="GO" id="GO:0006121">
    <property type="term" value="P:mitochondrial electron transport, succinate to ubiquinone"/>
    <property type="evidence" value="ECO:0007669"/>
    <property type="project" value="TreeGrafter"/>
</dbReference>
<dbReference type="AlphaFoldDB" id="A0AA91PWU9"/>
<dbReference type="GO" id="GO:0020037">
    <property type="term" value="F:heme binding"/>
    <property type="evidence" value="ECO:0007669"/>
    <property type="project" value="TreeGrafter"/>
</dbReference>
<evidence type="ECO:0000256" key="6">
    <source>
        <dbReference type="ARBA" id="ARBA00022946"/>
    </source>
</evidence>
<keyword evidence="6 12" id="KW-0809">Transit peptide</keyword>
<dbReference type="SUPFAM" id="SSF81343">
    <property type="entry name" value="Fumarate reductase respiratory complex transmembrane subunits"/>
    <property type="match status" value="1"/>
</dbReference>
<keyword evidence="11" id="KW-0408">Iron</keyword>
<dbReference type="GO" id="GO:0048039">
    <property type="term" value="F:ubiquinone binding"/>
    <property type="evidence" value="ECO:0007669"/>
    <property type="project" value="TreeGrafter"/>
</dbReference>
<dbReference type="Proteomes" id="UP000195602">
    <property type="component" value="Unassembled WGS sequence"/>
</dbReference>
<evidence type="ECO:0000256" key="2">
    <source>
        <dbReference type="ARBA" id="ARBA00007294"/>
    </source>
</evidence>
<keyword evidence="4" id="KW-0812">Transmembrane</keyword>
<dbReference type="GO" id="GO:0005743">
    <property type="term" value="C:mitochondrial inner membrane"/>
    <property type="evidence" value="ECO:0007669"/>
    <property type="project" value="UniProtKB-SubCell"/>
</dbReference>
<comment type="similarity">
    <text evidence="2 12">Belongs to the CybS family.</text>
</comment>
<protein>
    <recommendedName>
        <fullName evidence="12">Succinate dehydrogenase [ubiquinone] cytochrome b small subunit</fullName>
    </recommendedName>
</protein>
<evidence type="ECO:0000256" key="1">
    <source>
        <dbReference type="ARBA" id="ARBA00004448"/>
    </source>
</evidence>
<gene>
    <name evidence="13" type="ORF">A9F13_17g00165</name>
</gene>
<evidence type="ECO:0000256" key="12">
    <source>
        <dbReference type="RuleBase" id="RU364031"/>
    </source>
</evidence>
<dbReference type="PANTHER" id="PTHR13337">
    <property type="entry name" value="SUCCINATE DEHYDROGENASE"/>
    <property type="match status" value="1"/>
</dbReference>
<keyword evidence="11" id="KW-0479">Metal-binding</keyword>
<proteinExistence type="inferred from homology"/>
<dbReference type="GO" id="GO:0046872">
    <property type="term" value="F:metal ion binding"/>
    <property type="evidence" value="ECO:0007669"/>
    <property type="project" value="UniProtKB-KW"/>
</dbReference>
<keyword evidence="8 12" id="KW-0496">Mitochondrion</keyword>
<dbReference type="GO" id="GO:0006099">
    <property type="term" value="P:tricarboxylic acid cycle"/>
    <property type="evidence" value="ECO:0007669"/>
    <property type="project" value="TreeGrafter"/>
</dbReference>
<dbReference type="Gene3D" id="1.20.1300.10">
    <property type="entry name" value="Fumarate reductase/succinate dehydrogenase, transmembrane subunit"/>
    <property type="match status" value="1"/>
</dbReference>
<dbReference type="Pfam" id="PF05328">
    <property type="entry name" value="CybS"/>
    <property type="match status" value="1"/>
</dbReference>
<dbReference type="KEGG" id="clus:A9F13_17g00165"/>
<feature type="binding site" description="axial binding residue" evidence="11">
    <location>
        <position position="105"/>
    </location>
    <ligand>
        <name>heme b</name>
        <dbReference type="ChEBI" id="CHEBI:60344"/>
        <note>ligand shared with SDHC</note>
    </ligand>
    <ligandPart>
        <name>Fe</name>
        <dbReference type="ChEBI" id="CHEBI:18248"/>
    </ligandPart>
</feature>
<dbReference type="InterPro" id="IPR007992">
    <property type="entry name" value="CybS"/>
</dbReference>
<sequence>MLTRPIIGARSLGLRPSFALQFARPLSLKPNFSKFKKIEQPPGHIVGTVNDAYKIPLVSHYEGSYHWTYERILAMSLLPLSVFQYGAGCDYPLVDTAFCLTLLFHAHSGFKSCIIDYIPERVYGFWHRAASRLLSLGSFVAMYGIYVLETTENGLFDLVSRVWGA</sequence>
<comment type="caution">
    <text evidence="13">The sequence shown here is derived from an EMBL/GenBank/DDBJ whole genome shotgun (WGS) entry which is preliminary data.</text>
</comment>
<evidence type="ECO:0000256" key="3">
    <source>
        <dbReference type="ARBA" id="ARBA00022448"/>
    </source>
</evidence>
<dbReference type="CDD" id="cd03496">
    <property type="entry name" value="SQR_TypeC_CybS"/>
    <property type="match status" value="1"/>
</dbReference>
<evidence type="ECO:0000256" key="9">
    <source>
        <dbReference type="ARBA" id="ARBA00023136"/>
    </source>
</evidence>
<dbReference type="EMBL" id="LYUB02000017">
    <property type="protein sequence ID" value="OVF06806.1"/>
    <property type="molecule type" value="Genomic_DNA"/>
</dbReference>
<evidence type="ECO:0000256" key="8">
    <source>
        <dbReference type="ARBA" id="ARBA00023128"/>
    </source>
</evidence>
<dbReference type="InterPro" id="IPR034804">
    <property type="entry name" value="SQR/QFR_C/D"/>
</dbReference>
<name>A0AA91PWU9_CLALS</name>
<evidence type="ECO:0000256" key="10">
    <source>
        <dbReference type="PIRSR" id="PIRSR607992-1"/>
    </source>
</evidence>
<feature type="binding site" evidence="10">
    <location>
        <position position="117"/>
    </location>
    <ligand>
        <name>a ubiquinone</name>
        <dbReference type="ChEBI" id="CHEBI:16389"/>
        <note>ligand shared with IP/SDHB</note>
    </ligand>
</feature>
<reference evidence="13 14" key="1">
    <citation type="submission" date="2017-04" db="EMBL/GenBank/DDBJ databases">
        <title>Draft genome of the yeast Clavispora lusitaniae type strain CBS 6936.</title>
        <authorList>
            <person name="Durrens P."/>
            <person name="Klopp C."/>
            <person name="Biteau N."/>
            <person name="Fitton-Ouhabi V."/>
            <person name="Dementhon K."/>
            <person name="Accoceberry I."/>
            <person name="Sherman D.J."/>
            <person name="Noel T."/>
        </authorList>
    </citation>
    <scope>NUCLEOTIDE SEQUENCE [LARGE SCALE GENOMIC DNA]</scope>
    <source>
        <strain evidence="13 14">CBS 6936</strain>
    </source>
</reference>
<evidence type="ECO:0000256" key="4">
    <source>
        <dbReference type="ARBA" id="ARBA00022692"/>
    </source>
</evidence>
<evidence type="ECO:0000313" key="14">
    <source>
        <dbReference type="Proteomes" id="UP000195602"/>
    </source>
</evidence>
<evidence type="ECO:0000256" key="7">
    <source>
        <dbReference type="ARBA" id="ARBA00022989"/>
    </source>
</evidence>
<evidence type="ECO:0000256" key="11">
    <source>
        <dbReference type="PIRSR" id="PIRSR607992-2"/>
    </source>
</evidence>
<keyword evidence="5 12" id="KW-0999">Mitochondrion inner membrane</keyword>
<comment type="subcellular location">
    <subcellularLocation>
        <location evidence="1 12">Mitochondrion inner membrane</location>
        <topology evidence="1 12">Multi-pass membrane protein</topology>
    </subcellularLocation>
</comment>
<keyword evidence="3" id="KW-0813">Transport</keyword>